<dbReference type="RefSeq" id="WP_285575035.1">
    <property type="nucleotide sequence ID" value="NZ_BSDE01000003.1"/>
</dbReference>
<sequence>MSFPVTKVSLTSAPFGGREGFRTAFCTTGTIGITTNHLAVRGT</sequence>
<evidence type="ECO:0000313" key="1">
    <source>
        <dbReference type="EMBL" id="GLH73635.1"/>
    </source>
</evidence>
<dbReference type="Proteomes" id="UP001165069">
    <property type="component" value="Unassembled WGS sequence"/>
</dbReference>
<evidence type="ECO:0000313" key="2">
    <source>
        <dbReference type="Proteomes" id="UP001165069"/>
    </source>
</evidence>
<comment type="caution">
    <text evidence="1">The sequence shown here is derived from an EMBL/GenBank/DDBJ whole genome shotgun (WGS) entry which is preliminary data.</text>
</comment>
<gene>
    <name evidence="1" type="ORF">GETHLI_21370</name>
</gene>
<accession>A0ABQ5QGX9</accession>
<name>A0ABQ5QGX9_9BACT</name>
<proteinExistence type="predicted"/>
<organism evidence="1 2">
    <name type="scientific">Geothrix limicola</name>
    <dbReference type="NCBI Taxonomy" id="2927978"/>
    <lineage>
        <taxon>Bacteria</taxon>
        <taxon>Pseudomonadati</taxon>
        <taxon>Acidobacteriota</taxon>
        <taxon>Holophagae</taxon>
        <taxon>Holophagales</taxon>
        <taxon>Holophagaceae</taxon>
        <taxon>Geothrix</taxon>
    </lineage>
</organism>
<keyword evidence="2" id="KW-1185">Reference proteome</keyword>
<dbReference type="EMBL" id="BSDE01000003">
    <property type="protein sequence ID" value="GLH73635.1"/>
    <property type="molecule type" value="Genomic_DNA"/>
</dbReference>
<reference evidence="1 2" key="1">
    <citation type="journal article" date="2023" name="Antonie Van Leeuwenhoek">
        <title>Mesoterricola silvestris gen. nov., sp. nov., Mesoterricola sediminis sp. nov., Geothrix oryzae sp. nov., Geothrix edaphica sp. nov., Geothrix rubra sp. nov., and Geothrix limicola sp. nov., six novel members of Acidobacteriota isolated from soils.</title>
        <authorList>
            <person name="Itoh H."/>
            <person name="Sugisawa Y."/>
            <person name="Mise K."/>
            <person name="Xu Z."/>
            <person name="Kuniyasu M."/>
            <person name="Ushijima N."/>
            <person name="Kawano K."/>
            <person name="Kobayashi E."/>
            <person name="Shiratori Y."/>
            <person name="Masuda Y."/>
            <person name="Senoo K."/>
        </authorList>
    </citation>
    <scope>NUCLEOTIDE SEQUENCE [LARGE SCALE GENOMIC DNA]</scope>
    <source>
        <strain evidence="1 2">Red804</strain>
    </source>
</reference>
<protein>
    <submittedName>
        <fullName evidence="1">Uncharacterized protein</fullName>
    </submittedName>
</protein>